<reference evidence="1 2" key="1">
    <citation type="submission" date="2018-11" db="EMBL/GenBank/DDBJ databases">
        <authorList>
            <consortium name="Pathogen Informatics"/>
        </authorList>
    </citation>
    <scope>NUCLEOTIDE SEQUENCE [LARGE SCALE GENOMIC DNA]</scope>
</reference>
<reference evidence="3" key="2">
    <citation type="submission" date="2019-09" db="UniProtKB">
        <authorList>
            <consortium name="WormBaseParasite"/>
        </authorList>
    </citation>
    <scope>IDENTIFICATION</scope>
</reference>
<dbReference type="WBParaSite" id="HPBE_0001635501-mRNA-1">
    <property type="protein sequence ID" value="HPBE_0001635501-mRNA-1"/>
    <property type="gene ID" value="HPBE_0001635501"/>
</dbReference>
<evidence type="ECO:0000313" key="3">
    <source>
        <dbReference type="WBParaSite" id="HPBE_0001635501-mRNA-1"/>
    </source>
</evidence>
<dbReference type="AlphaFoldDB" id="A0A183G4C1"/>
<name>A0A183G4C1_HELPZ</name>
<evidence type="ECO:0000313" key="1">
    <source>
        <dbReference type="EMBL" id="VDP05671.1"/>
    </source>
</evidence>
<sequence length="111" mass="12661">MRSEYSAGEQLLLFEIRHTIEFLQTVLLDDVVAELDEYRATVGHQKHDVEQCVEHEQLVRLLAVGKEDVVVFVSTSPPKPLREIQAAALLRRRRSIVVRKRRKEVTATAAG</sequence>
<dbReference type="Proteomes" id="UP000050761">
    <property type="component" value="Unassembled WGS sequence"/>
</dbReference>
<proteinExistence type="predicted"/>
<gene>
    <name evidence="1" type="ORF">HPBE_LOCUS16354</name>
</gene>
<keyword evidence="2" id="KW-1185">Reference proteome</keyword>
<protein>
    <submittedName>
        <fullName evidence="1 3">Uncharacterized protein</fullName>
    </submittedName>
</protein>
<dbReference type="EMBL" id="UZAH01029372">
    <property type="protein sequence ID" value="VDP05671.1"/>
    <property type="molecule type" value="Genomic_DNA"/>
</dbReference>
<accession>A0A3P8A2P6</accession>
<dbReference type="OrthoDB" id="10528601at2759"/>
<organism evidence="2 3">
    <name type="scientific">Heligmosomoides polygyrus</name>
    <name type="common">Parasitic roundworm</name>
    <dbReference type="NCBI Taxonomy" id="6339"/>
    <lineage>
        <taxon>Eukaryota</taxon>
        <taxon>Metazoa</taxon>
        <taxon>Ecdysozoa</taxon>
        <taxon>Nematoda</taxon>
        <taxon>Chromadorea</taxon>
        <taxon>Rhabditida</taxon>
        <taxon>Rhabditina</taxon>
        <taxon>Rhabditomorpha</taxon>
        <taxon>Strongyloidea</taxon>
        <taxon>Heligmosomidae</taxon>
        <taxon>Heligmosomoides</taxon>
    </lineage>
</organism>
<evidence type="ECO:0000313" key="2">
    <source>
        <dbReference type="Proteomes" id="UP000050761"/>
    </source>
</evidence>
<accession>A0A183G4C1</accession>